<dbReference type="CDD" id="cd00464">
    <property type="entry name" value="SK"/>
    <property type="match status" value="1"/>
</dbReference>
<dbReference type="Gene3D" id="3.40.50.300">
    <property type="entry name" value="P-loop containing nucleotide triphosphate hydrolases"/>
    <property type="match status" value="1"/>
</dbReference>
<dbReference type="PRINTS" id="PR01100">
    <property type="entry name" value="SHIKIMTKNASE"/>
</dbReference>
<feature type="binding site" evidence="7">
    <location>
        <begin position="33"/>
        <end position="38"/>
    </location>
    <ligand>
        <name>ATP</name>
        <dbReference type="ChEBI" id="CHEBI:30616"/>
    </ligand>
</feature>
<comment type="caution">
    <text evidence="8">The sequence shown here is derived from an EMBL/GenBank/DDBJ whole genome shotgun (WGS) entry which is preliminary data.</text>
</comment>
<comment type="catalytic activity">
    <reaction evidence="7">
        <text>shikimate + ATP = 3-phosphoshikimate + ADP + H(+)</text>
        <dbReference type="Rhea" id="RHEA:13121"/>
        <dbReference type="ChEBI" id="CHEBI:15378"/>
        <dbReference type="ChEBI" id="CHEBI:30616"/>
        <dbReference type="ChEBI" id="CHEBI:36208"/>
        <dbReference type="ChEBI" id="CHEBI:145989"/>
        <dbReference type="ChEBI" id="CHEBI:456216"/>
        <dbReference type="EC" id="2.7.1.71"/>
    </reaction>
</comment>
<reference evidence="8 9" key="1">
    <citation type="submission" date="2015-09" db="EMBL/GenBank/DDBJ databases">
        <authorList>
            <person name="Jackson K.R."/>
            <person name="Lunt B.L."/>
            <person name="Fisher J.N.B."/>
            <person name="Gardner A.V."/>
            <person name="Bailey M.E."/>
            <person name="Deus L.M."/>
            <person name="Earl A.S."/>
            <person name="Gibby P.D."/>
            <person name="Hartmann K.A."/>
            <person name="Liu J.E."/>
            <person name="Manci A.M."/>
            <person name="Nielsen D.A."/>
            <person name="Solomon M.B."/>
            <person name="Breakwell D.P."/>
            <person name="Burnett S.H."/>
            <person name="Grose J.H."/>
        </authorList>
    </citation>
    <scope>NUCLEOTIDE SEQUENCE [LARGE SCALE GENOMIC DNA]</scope>
    <source>
        <strain evidence="8 9">16</strain>
    </source>
</reference>
<comment type="subunit">
    <text evidence="7">Monomer.</text>
</comment>
<comment type="caution">
    <text evidence="7">Lacks conserved residue(s) required for the propagation of feature annotation.</text>
</comment>
<evidence type="ECO:0000313" key="9">
    <source>
        <dbReference type="Proteomes" id="UP000048984"/>
    </source>
</evidence>
<accession>A0A0P6VQ93</accession>
<feature type="binding site" evidence="7">
    <location>
        <position position="37"/>
    </location>
    <ligand>
        <name>Mg(2+)</name>
        <dbReference type="ChEBI" id="CHEBI:18420"/>
    </ligand>
</feature>
<reference evidence="8 9" key="2">
    <citation type="submission" date="2015-10" db="EMBL/GenBank/DDBJ databases">
        <title>Draft Genome Sequence of Prosthecomicrobium hirschii ATCC 27832.</title>
        <authorList>
            <person name="Daniel J."/>
            <person name="Givan S.A."/>
            <person name="Brun Y.V."/>
            <person name="Brown P.J."/>
        </authorList>
    </citation>
    <scope>NUCLEOTIDE SEQUENCE [LARGE SCALE GENOMIC DNA]</scope>
    <source>
        <strain evidence="8 9">16</strain>
    </source>
</reference>
<dbReference type="GO" id="GO:0009073">
    <property type="term" value="P:aromatic amino acid family biosynthetic process"/>
    <property type="evidence" value="ECO:0007669"/>
    <property type="project" value="UniProtKB-KW"/>
</dbReference>
<keyword evidence="1 7" id="KW-0028">Amino-acid biosynthesis</keyword>
<dbReference type="PANTHER" id="PTHR21087">
    <property type="entry name" value="SHIKIMATE KINASE"/>
    <property type="match status" value="1"/>
</dbReference>
<feature type="binding site" evidence="7">
    <location>
        <position position="55"/>
    </location>
    <ligand>
        <name>substrate</name>
    </ligand>
</feature>
<evidence type="ECO:0000256" key="6">
    <source>
        <dbReference type="ARBA" id="ARBA00023141"/>
    </source>
</evidence>
<dbReference type="InterPro" id="IPR027417">
    <property type="entry name" value="P-loop_NTPase"/>
</dbReference>
<feature type="binding site" evidence="7">
    <location>
        <position position="139"/>
    </location>
    <ligand>
        <name>ATP</name>
        <dbReference type="ChEBI" id="CHEBI:30616"/>
    </ligand>
</feature>
<comment type="subcellular location">
    <subcellularLocation>
        <location evidence="7">Cytoplasm</location>
    </subcellularLocation>
</comment>
<dbReference type="EC" id="2.7.1.71" evidence="7"/>
<evidence type="ECO:0000256" key="1">
    <source>
        <dbReference type="ARBA" id="ARBA00022605"/>
    </source>
</evidence>
<dbReference type="InterPro" id="IPR031322">
    <property type="entry name" value="Shikimate/glucono_kinase"/>
</dbReference>
<comment type="pathway">
    <text evidence="7">Metabolic intermediate biosynthesis; chorismate biosynthesis; chorismate from D-erythrose 4-phosphate and phosphoenolpyruvate: step 5/7.</text>
</comment>
<feature type="binding site" evidence="7">
    <location>
        <position position="158"/>
    </location>
    <ligand>
        <name>substrate</name>
    </ligand>
</feature>
<dbReference type="GO" id="GO:0008652">
    <property type="term" value="P:amino acid biosynthetic process"/>
    <property type="evidence" value="ECO:0007669"/>
    <property type="project" value="UniProtKB-KW"/>
</dbReference>
<feature type="binding site" evidence="7">
    <location>
        <position position="79"/>
    </location>
    <ligand>
        <name>substrate</name>
    </ligand>
</feature>
<dbReference type="GO" id="GO:0004765">
    <property type="term" value="F:shikimate kinase activity"/>
    <property type="evidence" value="ECO:0007669"/>
    <property type="project" value="UniProtKB-UniRule"/>
</dbReference>
<keyword evidence="2 7" id="KW-0808">Transferase</keyword>
<keyword evidence="6 7" id="KW-0057">Aromatic amino acid biosynthesis</keyword>
<comment type="cofactor">
    <cofactor evidence="7">
        <name>Mg(2+)</name>
        <dbReference type="ChEBI" id="CHEBI:18420"/>
    </cofactor>
    <text evidence="7">Binds 1 Mg(2+) ion per subunit.</text>
</comment>
<protein>
    <recommendedName>
        <fullName evidence="7">Shikimate kinase</fullName>
        <shortName evidence="7">SK</shortName>
        <ecNumber evidence="7">2.7.1.71</ecNumber>
    </recommendedName>
</protein>
<dbReference type="RefSeq" id="WP_054360179.1">
    <property type="nucleotide sequence ID" value="NZ_JAPCYQ010000001.1"/>
</dbReference>
<comment type="function">
    <text evidence="7">Catalyzes the specific phosphorylation of the 3-hydroxyl group of shikimic acid using ATP as a cosubstrate.</text>
</comment>
<dbReference type="NCBIfam" id="NF010552">
    <property type="entry name" value="PRK13946.1"/>
    <property type="match status" value="1"/>
</dbReference>
<dbReference type="GO" id="GO:0005524">
    <property type="term" value="F:ATP binding"/>
    <property type="evidence" value="ECO:0007669"/>
    <property type="project" value="UniProtKB-UniRule"/>
</dbReference>
<sequence>MQAEAKRSSDEERARRIVGRLGRRSIVLVGMMGAGKTTVGRRLAQRLGLPFVDADVEIERAAAKTIPEIFAEHGEPYFRDGERRVIRRLLGEGPQVLATGGGAWMNADTRASVAEAGLSIWLKADFEVLAGRVRRKANRPLLDTTDPDETLRRLMRDRYPVYALADIAVHSRDVSHDLVAEEIIAAIEQRLDAREDPDVC</sequence>
<keyword evidence="7" id="KW-0963">Cytoplasm</keyword>
<evidence type="ECO:0000256" key="3">
    <source>
        <dbReference type="ARBA" id="ARBA00022741"/>
    </source>
</evidence>
<keyword evidence="3 7" id="KW-0547">Nucleotide-binding</keyword>
<proteinExistence type="inferred from homology"/>
<feature type="binding site" evidence="7">
    <location>
        <position position="101"/>
    </location>
    <ligand>
        <name>substrate</name>
    </ligand>
</feature>
<dbReference type="AlphaFoldDB" id="A0A0P6VQ93"/>
<dbReference type="OrthoDB" id="9800332at2"/>
<dbReference type="SUPFAM" id="SSF52540">
    <property type="entry name" value="P-loop containing nucleoside triphosphate hydrolases"/>
    <property type="match status" value="1"/>
</dbReference>
<dbReference type="Proteomes" id="UP000048984">
    <property type="component" value="Unassembled WGS sequence"/>
</dbReference>
<dbReference type="GO" id="GO:0005829">
    <property type="term" value="C:cytosol"/>
    <property type="evidence" value="ECO:0007669"/>
    <property type="project" value="TreeGrafter"/>
</dbReference>
<dbReference type="HAMAP" id="MF_00109">
    <property type="entry name" value="Shikimate_kinase"/>
    <property type="match status" value="1"/>
</dbReference>
<dbReference type="STRING" id="665126.ABB55_18840"/>
<keyword evidence="5 7" id="KW-0067">ATP-binding</keyword>
<gene>
    <name evidence="7" type="primary">aroK</name>
    <name evidence="8" type="ORF">ABB55_18840</name>
</gene>
<keyword evidence="7" id="KW-0479">Metal-binding</keyword>
<name>A0A0P6VQ93_9HYPH</name>
<dbReference type="InterPro" id="IPR000623">
    <property type="entry name" value="Shikimate_kinase/TSH1"/>
</dbReference>
<dbReference type="PANTHER" id="PTHR21087:SF16">
    <property type="entry name" value="SHIKIMATE KINASE 1, CHLOROPLASTIC"/>
    <property type="match status" value="1"/>
</dbReference>
<dbReference type="GO" id="GO:0009423">
    <property type="term" value="P:chorismate biosynthetic process"/>
    <property type="evidence" value="ECO:0007669"/>
    <property type="project" value="UniProtKB-UniRule"/>
</dbReference>
<keyword evidence="7" id="KW-0460">Magnesium</keyword>
<evidence type="ECO:0000256" key="7">
    <source>
        <dbReference type="HAMAP-Rule" id="MF_00109"/>
    </source>
</evidence>
<evidence type="ECO:0000256" key="2">
    <source>
        <dbReference type="ARBA" id="ARBA00022679"/>
    </source>
</evidence>
<dbReference type="UniPathway" id="UPA00053">
    <property type="reaction ID" value="UER00088"/>
</dbReference>
<dbReference type="GO" id="GO:0000287">
    <property type="term" value="F:magnesium ion binding"/>
    <property type="evidence" value="ECO:0007669"/>
    <property type="project" value="UniProtKB-UniRule"/>
</dbReference>
<dbReference type="Pfam" id="PF01202">
    <property type="entry name" value="SKI"/>
    <property type="match status" value="1"/>
</dbReference>
<organism evidence="8 9">
    <name type="scientific">Prosthecodimorpha hirschii</name>
    <dbReference type="NCBI Taxonomy" id="665126"/>
    <lineage>
        <taxon>Bacteria</taxon>
        <taxon>Pseudomonadati</taxon>
        <taxon>Pseudomonadota</taxon>
        <taxon>Alphaproteobacteria</taxon>
        <taxon>Hyphomicrobiales</taxon>
        <taxon>Ancalomicrobiaceae</taxon>
        <taxon>Prosthecodimorpha</taxon>
    </lineage>
</organism>
<comment type="similarity">
    <text evidence="7">Belongs to the shikimate kinase family.</text>
</comment>
<evidence type="ECO:0000256" key="4">
    <source>
        <dbReference type="ARBA" id="ARBA00022777"/>
    </source>
</evidence>
<keyword evidence="9" id="KW-1185">Reference proteome</keyword>
<dbReference type="EMBL" id="LJYW01000001">
    <property type="protein sequence ID" value="KPL54014.1"/>
    <property type="molecule type" value="Genomic_DNA"/>
</dbReference>
<evidence type="ECO:0000256" key="5">
    <source>
        <dbReference type="ARBA" id="ARBA00022840"/>
    </source>
</evidence>
<evidence type="ECO:0000313" key="8">
    <source>
        <dbReference type="EMBL" id="KPL54014.1"/>
    </source>
</evidence>
<keyword evidence="4 7" id="KW-0418">Kinase</keyword>